<dbReference type="AlphaFoldDB" id="A0ABD1YBL2"/>
<proteinExistence type="predicted"/>
<keyword evidence="2" id="KW-1185">Reference proteome</keyword>
<comment type="caution">
    <text evidence="1">The sequence shown here is derived from an EMBL/GenBank/DDBJ whole genome shotgun (WGS) entry which is preliminary data.</text>
</comment>
<accession>A0ABD1YBL2</accession>
<dbReference type="Proteomes" id="UP001605036">
    <property type="component" value="Unassembled WGS sequence"/>
</dbReference>
<protein>
    <submittedName>
        <fullName evidence="1">Uncharacterized protein</fullName>
    </submittedName>
</protein>
<sequence>MAEAIVVVGNLIPQLAIHVQQLIVYLMAVREIKIHNNLKVEEITNFADSLQTNLRLVKSKLPEEVSGKALLNKIYSRPFSRCRFTAYGTEEGKRAYERMPG</sequence>
<dbReference type="EMBL" id="JBHFFA010000006">
    <property type="protein sequence ID" value="KAL2622952.1"/>
    <property type="molecule type" value="Genomic_DNA"/>
</dbReference>
<gene>
    <name evidence="1" type="ORF">R1flu_003157</name>
</gene>
<evidence type="ECO:0000313" key="2">
    <source>
        <dbReference type="Proteomes" id="UP001605036"/>
    </source>
</evidence>
<organism evidence="1 2">
    <name type="scientific">Riccia fluitans</name>
    <dbReference type="NCBI Taxonomy" id="41844"/>
    <lineage>
        <taxon>Eukaryota</taxon>
        <taxon>Viridiplantae</taxon>
        <taxon>Streptophyta</taxon>
        <taxon>Embryophyta</taxon>
        <taxon>Marchantiophyta</taxon>
        <taxon>Marchantiopsida</taxon>
        <taxon>Marchantiidae</taxon>
        <taxon>Marchantiales</taxon>
        <taxon>Ricciaceae</taxon>
        <taxon>Riccia</taxon>
    </lineage>
</organism>
<evidence type="ECO:0000313" key="1">
    <source>
        <dbReference type="EMBL" id="KAL2622952.1"/>
    </source>
</evidence>
<name>A0ABD1YBL2_9MARC</name>
<reference evidence="1 2" key="1">
    <citation type="submission" date="2024-09" db="EMBL/GenBank/DDBJ databases">
        <title>Chromosome-scale assembly of Riccia fluitans.</title>
        <authorList>
            <person name="Paukszto L."/>
            <person name="Sawicki J."/>
            <person name="Karawczyk K."/>
            <person name="Piernik-Szablinska J."/>
            <person name="Szczecinska M."/>
            <person name="Mazdziarz M."/>
        </authorList>
    </citation>
    <scope>NUCLEOTIDE SEQUENCE [LARGE SCALE GENOMIC DNA]</scope>
    <source>
        <strain evidence="1">Rf_01</strain>
        <tissue evidence="1">Aerial parts of the thallus</tissue>
    </source>
</reference>